<evidence type="ECO:0000313" key="1">
    <source>
        <dbReference type="EMBL" id="KAF1970105.1"/>
    </source>
</evidence>
<dbReference type="Proteomes" id="UP000800036">
    <property type="component" value="Unassembled WGS sequence"/>
</dbReference>
<reference evidence="1" key="1">
    <citation type="journal article" date="2020" name="Stud. Mycol.">
        <title>101 Dothideomycetes genomes: a test case for predicting lifestyles and emergence of pathogens.</title>
        <authorList>
            <person name="Haridas S."/>
            <person name="Albert R."/>
            <person name="Binder M."/>
            <person name="Bloem J."/>
            <person name="Labutti K."/>
            <person name="Salamov A."/>
            <person name="Andreopoulos B."/>
            <person name="Baker S."/>
            <person name="Barry K."/>
            <person name="Bills G."/>
            <person name="Bluhm B."/>
            <person name="Cannon C."/>
            <person name="Castanera R."/>
            <person name="Culley D."/>
            <person name="Daum C."/>
            <person name="Ezra D."/>
            <person name="Gonzalez J."/>
            <person name="Henrissat B."/>
            <person name="Kuo A."/>
            <person name="Liang C."/>
            <person name="Lipzen A."/>
            <person name="Lutzoni F."/>
            <person name="Magnuson J."/>
            <person name="Mondo S."/>
            <person name="Nolan M."/>
            <person name="Ohm R."/>
            <person name="Pangilinan J."/>
            <person name="Park H.-J."/>
            <person name="Ramirez L."/>
            <person name="Alfaro M."/>
            <person name="Sun H."/>
            <person name="Tritt A."/>
            <person name="Yoshinaga Y."/>
            <person name="Zwiers L.-H."/>
            <person name="Turgeon B."/>
            <person name="Goodwin S."/>
            <person name="Spatafora J."/>
            <person name="Crous P."/>
            <person name="Grigoriev I."/>
        </authorList>
    </citation>
    <scope>NUCLEOTIDE SEQUENCE</scope>
    <source>
        <strain evidence="1">CBS 107.79</strain>
    </source>
</reference>
<dbReference type="EMBL" id="ML976703">
    <property type="protein sequence ID" value="KAF1970105.1"/>
    <property type="molecule type" value="Genomic_DNA"/>
</dbReference>
<keyword evidence="2" id="KW-1185">Reference proteome</keyword>
<gene>
    <name evidence="1" type="ORF">BU23DRAFT_601053</name>
</gene>
<evidence type="ECO:0000313" key="2">
    <source>
        <dbReference type="Proteomes" id="UP000800036"/>
    </source>
</evidence>
<organism evidence="1 2">
    <name type="scientific">Bimuria novae-zelandiae CBS 107.79</name>
    <dbReference type="NCBI Taxonomy" id="1447943"/>
    <lineage>
        <taxon>Eukaryota</taxon>
        <taxon>Fungi</taxon>
        <taxon>Dikarya</taxon>
        <taxon>Ascomycota</taxon>
        <taxon>Pezizomycotina</taxon>
        <taxon>Dothideomycetes</taxon>
        <taxon>Pleosporomycetidae</taxon>
        <taxon>Pleosporales</taxon>
        <taxon>Massarineae</taxon>
        <taxon>Didymosphaeriaceae</taxon>
        <taxon>Bimuria</taxon>
    </lineage>
</organism>
<dbReference type="AlphaFoldDB" id="A0A6A5UZ70"/>
<sequence>MPGVPSTLNAAAYDVSGMRENTPTTWPNGSFDLSLSSIGCSLPTGRRSEMLENWLKDVRHRASASGYMVGVPTCYAQLQEPNEDDMLEPRPLSPGSIDPMRKEFLYRLAIAFGVSGAWSSPTVGLMREVDNGSAALIRLATSTPNPSDFPEFADDFVKALQGIQITVAQESQEPQESQEHKSYLDSLENFVFQLFKVRVEHSILQLQQLFQRHRAQIEDLISVMMGAFDNVPEACDTTTRRHLIALIILVRVLDNPFRIPPNDAIYTEDELQGMMKESQRLCKNNQAHLALKAVIGPSLGDLICKHICELAHPRRCIDSFVRCARTFRSFANVSLDLGLPADMSPLPPPSLLQSAPDTHLGPKPSASVKNFDEGCMYPVSTRTKPCKEATKKSLGPAHEYLSPADRDTGPGYLECAKQDALTLIEALQDSQAPKPTSSAYYVFGFSTCTTEDEIQKLGDLYKVILTHAPSKIPVFSDLCQALDRHRLAQFFDRGGWESFRCELPHLERFIEKPIEERESVYRLVQFLRVKEGTDDDTDPTACGGRNLIRDYGFHRCKTRKQVEVLKEIYSRALEKLNVLDLHQACIDMQLHITIMSAGVLLDPEHRRLLENQGPLPDLGYEKIVSSFTFDQGLFKRGKKKDRAARRIW</sequence>
<protein>
    <submittedName>
        <fullName evidence="1">Uncharacterized protein</fullName>
    </submittedName>
</protein>
<proteinExistence type="predicted"/>
<dbReference type="OrthoDB" id="4851849at2759"/>
<accession>A0A6A5UZ70</accession>
<name>A0A6A5UZ70_9PLEO</name>